<proteinExistence type="predicted"/>
<keyword evidence="2" id="KW-1185">Reference proteome</keyword>
<dbReference type="KEGG" id="acel:acsn021_11180"/>
<protein>
    <submittedName>
        <fullName evidence="1">Uncharacterized protein</fullName>
    </submittedName>
</protein>
<accession>A0A6S6QWW5</accession>
<evidence type="ECO:0000313" key="1">
    <source>
        <dbReference type="EMBL" id="BCJ93549.1"/>
    </source>
</evidence>
<name>A0A6S6QWW5_9FIRM</name>
<dbReference type="RefSeq" id="WP_184090897.1">
    <property type="nucleotide sequence ID" value="NZ_AP023367.1"/>
</dbReference>
<evidence type="ECO:0000313" key="2">
    <source>
        <dbReference type="Proteomes" id="UP000515561"/>
    </source>
</evidence>
<organism evidence="1 2">
    <name type="scientific">Anaerocolumna cellulosilytica</name>
    <dbReference type="NCBI Taxonomy" id="433286"/>
    <lineage>
        <taxon>Bacteria</taxon>
        <taxon>Bacillati</taxon>
        <taxon>Bacillota</taxon>
        <taxon>Clostridia</taxon>
        <taxon>Lachnospirales</taxon>
        <taxon>Lachnospiraceae</taxon>
        <taxon>Anaerocolumna</taxon>
    </lineage>
</organism>
<gene>
    <name evidence="1" type="ORF">acsn021_11180</name>
</gene>
<dbReference type="InterPro" id="IPR025469">
    <property type="entry name" value="DUF4320"/>
</dbReference>
<dbReference type="EMBL" id="AP023367">
    <property type="protein sequence ID" value="BCJ93549.1"/>
    <property type="molecule type" value="Genomic_DNA"/>
</dbReference>
<dbReference type="Proteomes" id="UP000515561">
    <property type="component" value="Chromosome"/>
</dbReference>
<reference evidence="1 2" key="1">
    <citation type="journal article" date="2016" name="Int. J. Syst. Evol. Microbiol.">
        <title>Descriptions of Anaerotaenia torta gen. nov., sp. nov. and Anaerocolumna cellulosilytica gen. nov., sp. nov. isolated from a methanogenic reactor of cattle waste.</title>
        <authorList>
            <person name="Uek A."/>
            <person name="Ohtaki Y."/>
            <person name="Kaku N."/>
            <person name="Ueki K."/>
        </authorList>
    </citation>
    <scope>NUCLEOTIDE SEQUENCE [LARGE SCALE GENOMIC DNA]</scope>
    <source>
        <strain evidence="1 2">SN021</strain>
    </source>
</reference>
<dbReference type="AlphaFoldDB" id="A0A6S6QWW5"/>
<sequence>MKRKQKLKHIVKDKSGSSYLEMVIGVLIFSLALAFIIKAVPVLILKNQLNTFAGNVSRIISVEGIYNSTVQDKIEEYRIATEIGEVTVSLDGTNFINGTEKIQLNDLIVVTVTTEYDMGFSNFGSFPITLSNTAKARSEAYWK</sequence>
<dbReference type="Pfam" id="PF14208">
    <property type="entry name" value="DUF4320"/>
    <property type="match status" value="1"/>
</dbReference>